<evidence type="ECO:0000256" key="2">
    <source>
        <dbReference type="ARBA" id="ARBA00009695"/>
    </source>
</evidence>
<evidence type="ECO:0000256" key="1">
    <source>
        <dbReference type="ARBA" id="ARBA00004496"/>
    </source>
</evidence>
<organism evidence="7 8">
    <name type="scientific">Candidatus Parabacteroides intestinigallinarum</name>
    <dbReference type="NCBI Taxonomy" id="2838722"/>
    <lineage>
        <taxon>Bacteria</taxon>
        <taxon>Pseudomonadati</taxon>
        <taxon>Bacteroidota</taxon>
        <taxon>Bacteroidia</taxon>
        <taxon>Bacteroidales</taxon>
        <taxon>Tannerellaceae</taxon>
        <taxon>Parabacteroides</taxon>
    </lineage>
</organism>
<name>A0A9D1XS96_9BACT</name>
<dbReference type="Gene3D" id="1.10.10.10">
    <property type="entry name" value="Winged helix-like DNA-binding domain superfamily/Winged helix DNA-binding domain"/>
    <property type="match status" value="1"/>
</dbReference>
<evidence type="ECO:0000259" key="6">
    <source>
        <dbReference type="Pfam" id="PF21981"/>
    </source>
</evidence>
<dbReference type="Pfam" id="PF02631">
    <property type="entry name" value="RecX_HTH2"/>
    <property type="match status" value="1"/>
</dbReference>
<dbReference type="GO" id="GO:0005737">
    <property type="term" value="C:cytoplasm"/>
    <property type="evidence" value="ECO:0007669"/>
    <property type="project" value="UniProtKB-SubCell"/>
</dbReference>
<evidence type="ECO:0000259" key="5">
    <source>
        <dbReference type="Pfam" id="PF02631"/>
    </source>
</evidence>
<dbReference type="InterPro" id="IPR036388">
    <property type="entry name" value="WH-like_DNA-bd_sf"/>
</dbReference>
<accession>A0A9D1XS96</accession>
<comment type="subcellular location">
    <subcellularLocation>
        <location evidence="1">Cytoplasm</location>
    </subcellularLocation>
</comment>
<feature type="domain" description="RecX third three-helical" evidence="6">
    <location>
        <begin position="104"/>
        <end position="148"/>
    </location>
</feature>
<dbReference type="PANTHER" id="PTHR33602:SF1">
    <property type="entry name" value="REGULATORY PROTEIN RECX FAMILY PROTEIN"/>
    <property type="match status" value="1"/>
</dbReference>
<keyword evidence="4" id="KW-0963">Cytoplasm</keyword>
<evidence type="ECO:0000256" key="4">
    <source>
        <dbReference type="ARBA" id="ARBA00022490"/>
    </source>
</evidence>
<dbReference type="InterPro" id="IPR053924">
    <property type="entry name" value="RecX_HTH_2nd"/>
</dbReference>
<dbReference type="Proteomes" id="UP000823847">
    <property type="component" value="Unassembled WGS sequence"/>
</dbReference>
<gene>
    <name evidence="7" type="ORF">H9848_00655</name>
</gene>
<comment type="similarity">
    <text evidence="2">Belongs to the RecX family.</text>
</comment>
<feature type="domain" description="RecX second three-helical" evidence="5">
    <location>
        <begin position="55"/>
        <end position="96"/>
    </location>
</feature>
<dbReference type="EMBL" id="DXEN01000005">
    <property type="protein sequence ID" value="HIX85114.1"/>
    <property type="molecule type" value="Genomic_DNA"/>
</dbReference>
<dbReference type="Pfam" id="PF21981">
    <property type="entry name" value="RecX_HTH3"/>
    <property type="match status" value="1"/>
</dbReference>
<reference evidence="7" key="2">
    <citation type="submission" date="2021-04" db="EMBL/GenBank/DDBJ databases">
        <authorList>
            <person name="Gilroy R."/>
        </authorList>
    </citation>
    <scope>NUCLEOTIDE SEQUENCE</scope>
    <source>
        <strain evidence="7">ChiHecec2B26-12326</strain>
    </source>
</reference>
<sequence>MKEITEAEMLRKMAAYCAASEHCAEEVRKKIDAAGLPGDAAGRIIARLKEEKFIDEARYAHSFTNDKFRFNKWGRVKVAYELQRKNIPEAFINEALASIDEAEYRATLLDLLRGKLKSTKYKDGRDLYAKLSRFAASRGFEGATTYACLRDLVNSTTDEPDDAALE</sequence>
<dbReference type="PANTHER" id="PTHR33602">
    <property type="entry name" value="REGULATORY PROTEIN RECX FAMILY PROTEIN"/>
    <property type="match status" value="1"/>
</dbReference>
<evidence type="ECO:0000256" key="3">
    <source>
        <dbReference type="ARBA" id="ARBA00018111"/>
    </source>
</evidence>
<dbReference type="AlphaFoldDB" id="A0A9D1XS96"/>
<dbReference type="GO" id="GO:0006282">
    <property type="term" value="P:regulation of DNA repair"/>
    <property type="evidence" value="ECO:0007669"/>
    <property type="project" value="InterPro"/>
</dbReference>
<proteinExistence type="inferred from homology"/>
<comment type="caution">
    <text evidence="7">The sequence shown here is derived from an EMBL/GenBank/DDBJ whole genome shotgun (WGS) entry which is preliminary data.</text>
</comment>
<evidence type="ECO:0000313" key="8">
    <source>
        <dbReference type="Proteomes" id="UP000823847"/>
    </source>
</evidence>
<evidence type="ECO:0000313" key="7">
    <source>
        <dbReference type="EMBL" id="HIX85114.1"/>
    </source>
</evidence>
<protein>
    <recommendedName>
        <fullName evidence="3">Regulatory protein RecX</fullName>
    </recommendedName>
</protein>
<dbReference type="InterPro" id="IPR053925">
    <property type="entry name" value="RecX_HTH_3rd"/>
</dbReference>
<dbReference type="InterPro" id="IPR003783">
    <property type="entry name" value="Regulatory_RecX"/>
</dbReference>
<reference evidence="7" key="1">
    <citation type="journal article" date="2021" name="PeerJ">
        <title>Extensive microbial diversity within the chicken gut microbiome revealed by metagenomics and culture.</title>
        <authorList>
            <person name="Gilroy R."/>
            <person name="Ravi A."/>
            <person name="Getino M."/>
            <person name="Pursley I."/>
            <person name="Horton D.L."/>
            <person name="Alikhan N.F."/>
            <person name="Baker D."/>
            <person name="Gharbi K."/>
            <person name="Hall N."/>
            <person name="Watson M."/>
            <person name="Adriaenssens E.M."/>
            <person name="Foster-Nyarko E."/>
            <person name="Jarju S."/>
            <person name="Secka A."/>
            <person name="Antonio M."/>
            <person name="Oren A."/>
            <person name="Chaudhuri R.R."/>
            <person name="La Ragione R."/>
            <person name="Hildebrand F."/>
            <person name="Pallen M.J."/>
        </authorList>
    </citation>
    <scope>NUCLEOTIDE SEQUENCE</scope>
    <source>
        <strain evidence="7">ChiHecec2B26-12326</strain>
    </source>
</reference>